<dbReference type="Proteomes" id="UP000265566">
    <property type="component" value="Chromosome 7"/>
</dbReference>
<comment type="caution">
    <text evidence="1">The sequence shown here is derived from an EMBL/GenBank/DDBJ whole genome shotgun (WGS) entry which is preliminary data.</text>
</comment>
<name>A0A396HBD8_MEDTR</name>
<proteinExistence type="predicted"/>
<organism evidence="1">
    <name type="scientific">Medicago truncatula</name>
    <name type="common">Barrel medic</name>
    <name type="synonym">Medicago tribuloides</name>
    <dbReference type="NCBI Taxonomy" id="3880"/>
    <lineage>
        <taxon>Eukaryota</taxon>
        <taxon>Viridiplantae</taxon>
        <taxon>Streptophyta</taxon>
        <taxon>Embryophyta</taxon>
        <taxon>Tracheophyta</taxon>
        <taxon>Spermatophyta</taxon>
        <taxon>Magnoliopsida</taxon>
        <taxon>eudicotyledons</taxon>
        <taxon>Gunneridae</taxon>
        <taxon>Pentapetalae</taxon>
        <taxon>rosids</taxon>
        <taxon>fabids</taxon>
        <taxon>Fabales</taxon>
        <taxon>Fabaceae</taxon>
        <taxon>Papilionoideae</taxon>
        <taxon>50 kb inversion clade</taxon>
        <taxon>NPAAA clade</taxon>
        <taxon>Hologalegina</taxon>
        <taxon>IRL clade</taxon>
        <taxon>Trifolieae</taxon>
        <taxon>Medicago</taxon>
    </lineage>
</organism>
<dbReference type="AlphaFoldDB" id="A0A396HBD8"/>
<dbReference type="EMBL" id="PSQE01000007">
    <property type="protein sequence ID" value="RHN49104.1"/>
    <property type="molecule type" value="Genomic_DNA"/>
</dbReference>
<accession>A0A396HBD8</accession>
<protein>
    <submittedName>
        <fullName evidence="1">Uncharacterized protein</fullName>
    </submittedName>
</protein>
<sequence>MFDIGKVQLRFLQFFESLLVWIFAYKCSESWLANGDTWPQCHHLLSDREVVQQYWNQFITKDNWTKFLSLRLHACEPVFQILDALVDRPLYLASYTTMHAWYECNITTKNIRVSNCN</sequence>
<dbReference type="Gramene" id="rna43896">
    <property type="protein sequence ID" value="RHN49104.1"/>
    <property type="gene ID" value="gene43896"/>
</dbReference>
<evidence type="ECO:0000313" key="1">
    <source>
        <dbReference type="EMBL" id="RHN49104.1"/>
    </source>
</evidence>
<reference evidence="1" key="1">
    <citation type="journal article" date="2018" name="Nat. Plants">
        <title>Whole-genome landscape of Medicago truncatula symbiotic genes.</title>
        <authorList>
            <person name="Pecrix Y."/>
            <person name="Gamas P."/>
            <person name="Carrere S."/>
        </authorList>
    </citation>
    <scope>NUCLEOTIDE SEQUENCE</scope>
    <source>
        <tissue evidence="1">Leaves</tissue>
    </source>
</reference>
<gene>
    <name evidence="1" type="ORF">MtrunA17_Chr7g0270901</name>
</gene>